<dbReference type="RefSeq" id="WP_151186698.1">
    <property type="nucleotide sequence ID" value="NZ_CP043626.1"/>
</dbReference>
<dbReference type="Proteomes" id="UP000326659">
    <property type="component" value="Chromosome"/>
</dbReference>
<name>A0A9X7R399_PSEDE</name>
<organism evidence="1 2">
    <name type="scientific">Pseudomonas denitrificans</name>
    <dbReference type="NCBI Taxonomy" id="43306"/>
    <lineage>
        <taxon>Bacteria</taxon>
        <taxon>Pseudomonadati</taxon>
        <taxon>Pseudomonadota</taxon>
        <taxon>Gammaproteobacteria</taxon>
        <taxon>Pseudomonadales</taxon>
        <taxon>Pseudomonadaceae</taxon>
        <taxon>Halopseudomonas</taxon>
    </lineage>
</organism>
<dbReference type="AlphaFoldDB" id="A0A9X7R399"/>
<sequence length="87" mass="9281">MNFTAPSLLHLKDDISNLSLQDAADCRHQALCNMLTFLAGISDHGNPSTDVLAGTFACLEYLAKDSAQLYAAAEARSRAQAQAQARA</sequence>
<evidence type="ECO:0000313" key="1">
    <source>
        <dbReference type="EMBL" id="QEY71122.1"/>
    </source>
</evidence>
<proteinExistence type="predicted"/>
<dbReference type="KEGG" id="pden:F1C79_05370"/>
<keyword evidence="2" id="KW-1185">Reference proteome</keyword>
<protein>
    <submittedName>
        <fullName evidence="1">Uncharacterized protein</fullName>
    </submittedName>
</protein>
<reference evidence="1 2" key="1">
    <citation type="submission" date="2019-09" db="EMBL/GenBank/DDBJ databases">
        <title>Prosopis cineraria nodule microbiome.</title>
        <authorList>
            <person name="Chaluvadi S.R."/>
            <person name="Ali R."/>
            <person name="Wang X."/>
        </authorList>
    </citation>
    <scope>NUCLEOTIDE SEQUENCE [LARGE SCALE GENOMIC DNA]</scope>
    <source>
        <strain evidence="1 2">BG1</strain>
    </source>
</reference>
<gene>
    <name evidence="1" type="ORF">F1C79_05370</name>
</gene>
<accession>A0A9X7R399</accession>
<dbReference type="EMBL" id="CP043626">
    <property type="protein sequence ID" value="QEY71122.1"/>
    <property type="molecule type" value="Genomic_DNA"/>
</dbReference>
<evidence type="ECO:0000313" key="2">
    <source>
        <dbReference type="Proteomes" id="UP000326659"/>
    </source>
</evidence>